<evidence type="ECO:0000313" key="3">
    <source>
        <dbReference type="Proteomes" id="UP000501076"/>
    </source>
</evidence>
<evidence type="ECO:0000313" key="2">
    <source>
        <dbReference type="EMBL" id="QJX80492.1"/>
    </source>
</evidence>
<dbReference type="Proteomes" id="UP000501076">
    <property type="component" value="Plasmid pFDU301A"/>
</dbReference>
<name>A0A6M6E0H0_PRIMG</name>
<keyword evidence="1" id="KW-0812">Transmembrane</keyword>
<protein>
    <submittedName>
        <fullName evidence="2">Uncharacterized protein</fullName>
    </submittedName>
</protein>
<feature type="transmembrane region" description="Helical" evidence="1">
    <location>
        <begin position="31"/>
        <end position="50"/>
    </location>
</feature>
<organism evidence="2 3">
    <name type="scientific">Priestia megaterium</name>
    <name type="common">Bacillus megaterium</name>
    <dbReference type="NCBI Taxonomy" id="1404"/>
    <lineage>
        <taxon>Bacteria</taxon>
        <taxon>Bacillati</taxon>
        <taxon>Bacillota</taxon>
        <taxon>Bacilli</taxon>
        <taxon>Bacillales</taxon>
        <taxon>Bacillaceae</taxon>
        <taxon>Priestia</taxon>
    </lineage>
</organism>
<evidence type="ECO:0000256" key="1">
    <source>
        <dbReference type="SAM" id="Phobius"/>
    </source>
</evidence>
<dbReference type="RefSeq" id="WP_171778484.1">
    <property type="nucleotide sequence ID" value="NZ_CP045273.1"/>
</dbReference>
<gene>
    <name evidence="2" type="ORF">FDZ14_30865</name>
</gene>
<geneLocation type="plasmid" evidence="3">
    <name>pfdu301a</name>
</geneLocation>
<dbReference type="AlphaFoldDB" id="A0A6M6E0H0"/>
<sequence>MMIGAPFLLAVIPGVIVLILTIWFRDMKLSIFIRLLPSVLTLIAAGILFYKGLVIIRGFEGATYGILAFFLVLFAIVALYIALKRSSSNKDIKQDLNL</sequence>
<keyword evidence="2" id="KW-0614">Plasmid</keyword>
<keyword evidence="1" id="KW-0472">Membrane</keyword>
<feature type="transmembrane region" description="Helical" evidence="1">
    <location>
        <begin position="6"/>
        <end position="24"/>
    </location>
</feature>
<proteinExistence type="predicted"/>
<dbReference type="EMBL" id="CP045273">
    <property type="protein sequence ID" value="QJX80492.1"/>
    <property type="molecule type" value="Genomic_DNA"/>
</dbReference>
<accession>A0A6M6E0H0</accession>
<feature type="transmembrane region" description="Helical" evidence="1">
    <location>
        <begin position="62"/>
        <end position="83"/>
    </location>
</feature>
<reference evidence="2 3" key="1">
    <citation type="submission" date="2019-10" db="EMBL/GenBank/DDBJ databases">
        <title>Complete genome sequences for adaption low water activity.</title>
        <authorList>
            <person name="Zhao L."/>
            <person name="Zhong J."/>
        </authorList>
    </citation>
    <scope>NUCLEOTIDE SEQUENCE [LARGE SCALE GENOMIC DNA]</scope>
    <source>
        <strain evidence="2 3">FDU301</strain>
        <plasmid evidence="3">pfdu301a</plasmid>
    </source>
</reference>
<keyword evidence="1" id="KW-1133">Transmembrane helix</keyword>